<comment type="subcellular location">
    <subcellularLocation>
        <location evidence="1">Membrane</location>
        <topology evidence="1">Single-pass membrane protein</topology>
    </subcellularLocation>
</comment>
<gene>
    <name evidence="11" type="primary">Pcdhga11_0</name>
    <name evidence="11" type="ORF">CERFAM_R14723</name>
</gene>
<evidence type="ECO:0000256" key="4">
    <source>
        <dbReference type="ARBA" id="ARBA00022837"/>
    </source>
</evidence>
<feature type="non-terminal residue" evidence="11">
    <location>
        <position position="71"/>
    </location>
</feature>
<evidence type="ECO:0000256" key="3">
    <source>
        <dbReference type="ARBA" id="ARBA00022737"/>
    </source>
</evidence>
<dbReference type="GO" id="GO:0005886">
    <property type="term" value="C:plasma membrane"/>
    <property type="evidence" value="ECO:0007669"/>
    <property type="project" value="TreeGrafter"/>
</dbReference>
<dbReference type="PANTHER" id="PTHR24028:SF234">
    <property type="entry name" value="PROTOCADHERIN GAMMA-A3"/>
    <property type="match status" value="1"/>
</dbReference>
<dbReference type="Proteomes" id="UP000611277">
    <property type="component" value="Unassembled WGS sequence"/>
</dbReference>
<dbReference type="SMART" id="SM00112">
    <property type="entry name" value="CA"/>
    <property type="match status" value="1"/>
</dbReference>
<keyword evidence="4 9" id="KW-0106">Calcium</keyword>
<comment type="caution">
    <text evidence="11">The sequence shown here is derived from an EMBL/GenBank/DDBJ whole genome shotgun (WGS) entry which is preliminary data.</text>
</comment>
<dbReference type="Gene3D" id="2.60.40.60">
    <property type="entry name" value="Cadherins"/>
    <property type="match status" value="1"/>
</dbReference>
<organism evidence="11 12">
    <name type="scientific">Certhia familiaris</name>
    <name type="common">Eurasian treecreeper</name>
    <dbReference type="NCBI Taxonomy" id="73333"/>
    <lineage>
        <taxon>Eukaryota</taxon>
        <taxon>Metazoa</taxon>
        <taxon>Chordata</taxon>
        <taxon>Craniata</taxon>
        <taxon>Vertebrata</taxon>
        <taxon>Euteleostomi</taxon>
        <taxon>Archelosauria</taxon>
        <taxon>Archosauria</taxon>
        <taxon>Dinosauria</taxon>
        <taxon>Saurischia</taxon>
        <taxon>Theropoda</taxon>
        <taxon>Coelurosauria</taxon>
        <taxon>Aves</taxon>
        <taxon>Neognathae</taxon>
        <taxon>Neoaves</taxon>
        <taxon>Telluraves</taxon>
        <taxon>Australaves</taxon>
        <taxon>Passeriformes</taxon>
        <taxon>Certhiidae</taxon>
        <taxon>Certhiinae</taxon>
        <taxon>Certhia</taxon>
    </lineage>
</organism>
<dbReference type="EMBL" id="WBNC01003637">
    <property type="protein sequence ID" value="NXD03219.1"/>
    <property type="molecule type" value="Genomic_DNA"/>
</dbReference>
<keyword evidence="5" id="KW-0130">Cell adhesion</keyword>
<name>A0A851SC34_CERFA</name>
<dbReference type="AlphaFoldDB" id="A0A851SC34"/>
<keyword evidence="7" id="KW-0472">Membrane</keyword>
<evidence type="ECO:0000256" key="5">
    <source>
        <dbReference type="ARBA" id="ARBA00022889"/>
    </source>
</evidence>
<evidence type="ECO:0000256" key="8">
    <source>
        <dbReference type="ARBA" id="ARBA00023180"/>
    </source>
</evidence>
<dbReference type="InterPro" id="IPR002126">
    <property type="entry name" value="Cadherin-like_dom"/>
</dbReference>
<dbReference type="FunFam" id="2.60.40.60:FF:000002">
    <property type="entry name" value="Protocadherin alpha 2"/>
    <property type="match status" value="1"/>
</dbReference>
<dbReference type="InterPro" id="IPR050174">
    <property type="entry name" value="Protocadherin/Cadherin-CA"/>
</dbReference>
<keyword evidence="6" id="KW-1133">Transmembrane helix</keyword>
<keyword evidence="2" id="KW-0812">Transmembrane</keyword>
<dbReference type="InterPro" id="IPR015919">
    <property type="entry name" value="Cadherin-like_sf"/>
</dbReference>
<dbReference type="SUPFAM" id="SSF49313">
    <property type="entry name" value="Cadherin-like"/>
    <property type="match status" value="1"/>
</dbReference>
<keyword evidence="12" id="KW-1185">Reference proteome</keyword>
<evidence type="ECO:0000256" key="9">
    <source>
        <dbReference type="PROSITE-ProRule" id="PRU00043"/>
    </source>
</evidence>
<dbReference type="GO" id="GO:0007156">
    <property type="term" value="P:homophilic cell adhesion via plasma membrane adhesion molecules"/>
    <property type="evidence" value="ECO:0007669"/>
    <property type="project" value="InterPro"/>
</dbReference>
<evidence type="ECO:0000256" key="2">
    <source>
        <dbReference type="ARBA" id="ARBA00022692"/>
    </source>
</evidence>
<evidence type="ECO:0000256" key="6">
    <source>
        <dbReference type="ARBA" id="ARBA00022989"/>
    </source>
</evidence>
<evidence type="ECO:0000256" key="7">
    <source>
        <dbReference type="ARBA" id="ARBA00023136"/>
    </source>
</evidence>
<reference evidence="11" key="1">
    <citation type="submission" date="2019-09" db="EMBL/GenBank/DDBJ databases">
        <title>Bird 10,000 Genomes (B10K) Project - Family phase.</title>
        <authorList>
            <person name="Zhang G."/>
        </authorList>
    </citation>
    <scope>NUCLEOTIDE SEQUENCE</scope>
    <source>
        <strain evidence="11">OUT-0039</strain>
        <tissue evidence="11">Muscle</tissue>
    </source>
</reference>
<dbReference type="PROSITE" id="PS50268">
    <property type="entry name" value="CADHERIN_2"/>
    <property type="match status" value="1"/>
</dbReference>
<accession>A0A851SC34</accession>
<dbReference type="CDD" id="cd11304">
    <property type="entry name" value="Cadherin_repeat"/>
    <property type="match status" value="1"/>
</dbReference>
<sequence length="71" mass="7914">VTATDPDEGLYGHVSYSLKKVLDMVLDIFRLDSETGEITVLKSLDFEEGDFYELEVQAHDSGGLFDTTKVI</sequence>
<evidence type="ECO:0000259" key="10">
    <source>
        <dbReference type="PROSITE" id="PS50268"/>
    </source>
</evidence>
<keyword evidence="8" id="KW-0325">Glycoprotein</keyword>
<evidence type="ECO:0000256" key="1">
    <source>
        <dbReference type="ARBA" id="ARBA00004167"/>
    </source>
</evidence>
<dbReference type="GO" id="GO:0005509">
    <property type="term" value="F:calcium ion binding"/>
    <property type="evidence" value="ECO:0007669"/>
    <property type="project" value="UniProtKB-UniRule"/>
</dbReference>
<dbReference type="PANTHER" id="PTHR24028">
    <property type="entry name" value="CADHERIN-87A"/>
    <property type="match status" value="1"/>
</dbReference>
<proteinExistence type="predicted"/>
<feature type="non-terminal residue" evidence="11">
    <location>
        <position position="1"/>
    </location>
</feature>
<dbReference type="Pfam" id="PF00028">
    <property type="entry name" value="Cadherin"/>
    <property type="match status" value="1"/>
</dbReference>
<evidence type="ECO:0000313" key="11">
    <source>
        <dbReference type="EMBL" id="NXD03219.1"/>
    </source>
</evidence>
<feature type="domain" description="Cadherin" evidence="10">
    <location>
        <begin position="1"/>
        <end position="62"/>
    </location>
</feature>
<evidence type="ECO:0000313" key="12">
    <source>
        <dbReference type="Proteomes" id="UP000611277"/>
    </source>
</evidence>
<protein>
    <submittedName>
        <fullName evidence="11">PCDGB protein</fullName>
    </submittedName>
</protein>
<keyword evidence="3" id="KW-0677">Repeat</keyword>